<keyword evidence="1" id="KW-1133">Transmembrane helix</keyword>
<dbReference type="Proteomes" id="UP000248975">
    <property type="component" value="Unassembled WGS sequence"/>
</dbReference>
<reference evidence="2 3" key="1">
    <citation type="submission" date="2017-08" db="EMBL/GenBank/DDBJ databases">
        <title>Infants hospitalized years apart are colonized by the same room-sourced microbial strains.</title>
        <authorList>
            <person name="Brooks B."/>
            <person name="Olm M.R."/>
            <person name="Firek B.A."/>
            <person name="Baker R."/>
            <person name="Thomas B.C."/>
            <person name="Morowitz M.J."/>
            <person name="Banfield J.F."/>
        </authorList>
    </citation>
    <scope>NUCLEOTIDE SEQUENCE [LARGE SCALE GENOMIC DNA]</scope>
    <source>
        <strain evidence="2">S2_003_000_R2_11</strain>
    </source>
</reference>
<evidence type="ECO:0000256" key="1">
    <source>
        <dbReference type="SAM" id="Phobius"/>
    </source>
</evidence>
<feature type="transmembrane region" description="Helical" evidence="1">
    <location>
        <begin position="33"/>
        <end position="50"/>
    </location>
</feature>
<dbReference type="EMBL" id="QFQS01000002">
    <property type="protein sequence ID" value="PZQ97962.1"/>
    <property type="molecule type" value="Genomic_DNA"/>
</dbReference>
<evidence type="ECO:0000313" key="2">
    <source>
        <dbReference type="EMBL" id="PZQ97962.1"/>
    </source>
</evidence>
<keyword evidence="1" id="KW-0812">Transmembrane</keyword>
<protein>
    <recommendedName>
        <fullName evidence="4">50S ribosomal protein L35</fullName>
    </recommendedName>
</protein>
<proteinExistence type="predicted"/>
<keyword evidence="1" id="KW-0472">Membrane</keyword>
<accession>A0A2W5SAN7</accession>
<organism evidence="2 3">
    <name type="scientific">Cereibacter sphaeroides</name>
    <name type="common">Rhodobacter sphaeroides</name>
    <dbReference type="NCBI Taxonomy" id="1063"/>
    <lineage>
        <taxon>Bacteria</taxon>
        <taxon>Pseudomonadati</taxon>
        <taxon>Pseudomonadota</taxon>
        <taxon>Alphaproteobacteria</taxon>
        <taxon>Rhodobacterales</taxon>
        <taxon>Paracoccaceae</taxon>
        <taxon>Cereibacter</taxon>
    </lineage>
</organism>
<dbReference type="AlphaFoldDB" id="A0A2W5SAN7"/>
<name>A0A2W5SAN7_CERSP</name>
<evidence type="ECO:0008006" key="4">
    <source>
        <dbReference type="Google" id="ProtNLM"/>
    </source>
</evidence>
<gene>
    <name evidence="2" type="ORF">DI533_12585</name>
</gene>
<comment type="caution">
    <text evidence="2">The sequence shown here is derived from an EMBL/GenBank/DDBJ whole genome shotgun (WGS) entry which is preliminary data.</text>
</comment>
<evidence type="ECO:0000313" key="3">
    <source>
        <dbReference type="Proteomes" id="UP000248975"/>
    </source>
</evidence>
<sequence>MDTDLMMVIGITLGVLSVPSLLSAFSEGRPPRFAAIIILVAGILVVAAIYQRPSGYSFQDIVGSFRNVIARFLS</sequence>